<name>A0A828XYS7_9LEPT</name>
<reference evidence="2" key="1">
    <citation type="submission" date="2012-10" db="EMBL/GenBank/DDBJ databases">
        <authorList>
            <person name="Harkins D.M."/>
            <person name="Durkin A.S."/>
            <person name="Brinkac L.M."/>
            <person name="Selengut J.D."/>
            <person name="Sanka R."/>
            <person name="DePew J."/>
            <person name="Purushe J."/>
            <person name="Picardeau M."/>
            <person name="Werts C."/>
            <person name="Goarant C."/>
            <person name="Vinetz J.M."/>
            <person name="Sutton G.G."/>
            <person name="Nelson W.C."/>
            <person name="Fouts D.E."/>
        </authorList>
    </citation>
    <scope>NUCLEOTIDE SEQUENCE [LARGE SCALE GENOMIC DNA]</scope>
    <source>
        <strain evidence="2">200802841</strain>
    </source>
</reference>
<keyword evidence="1" id="KW-0472">Membrane</keyword>
<dbReference type="AlphaFoldDB" id="A0A828XYS7"/>
<organism evidence="2 3">
    <name type="scientific">Leptospira kirschneri str. 200802841</name>
    <dbReference type="NCBI Taxonomy" id="1193047"/>
    <lineage>
        <taxon>Bacteria</taxon>
        <taxon>Pseudomonadati</taxon>
        <taxon>Spirochaetota</taxon>
        <taxon>Spirochaetia</taxon>
        <taxon>Leptospirales</taxon>
        <taxon>Leptospiraceae</taxon>
        <taxon>Leptospira</taxon>
    </lineage>
</organism>
<keyword evidence="1" id="KW-1133">Transmembrane helix</keyword>
<accession>A0A828XYS7</accession>
<keyword evidence="1" id="KW-0812">Transmembrane</keyword>
<evidence type="ECO:0000313" key="2">
    <source>
        <dbReference type="EMBL" id="EKO52791.1"/>
    </source>
</evidence>
<keyword evidence="3" id="KW-1185">Reference proteome</keyword>
<evidence type="ECO:0000313" key="3">
    <source>
        <dbReference type="Proteomes" id="UP000006339"/>
    </source>
</evidence>
<comment type="caution">
    <text evidence="2">The sequence shown here is derived from an EMBL/GenBank/DDBJ whole genome shotgun (WGS) entry which is preliminary data.</text>
</comment>
<evidence type="ECO:0000256" key="1">
    <source>
        <dbReference type="SAM" id="Phobius"/>
    </source>
</evidence>
<sequence length="189" mass="21920">MFCNFKTNSLRVRFYIDTFPNFMKNKFHRSIFFLVIFQITCNLYVGGAHIDESGIDSSKTVTKYEWTQRMVEAYSSRYTSCGFDVLKMEENEFYTLVSLLILGSNEEYNGISFFDMGKNLDDLYLSFSSSKIHYFYKDSLEYCTQTILTSPCQSNPQDQASSLYLAVIRSCLLNPGNSANFWEKGQGNW</sequence>
<gene>
    <name evidence="2" type="ORF">LEP1GSC131_2522</name>
</gene>
<dbReference type="EMBL" id="AKWH02000018">
    <property type="protein sequence ID" value="EKO52791.1"/>
    <property type="molecule type" value="Genomic_DNA"/>
</dbReference>
<protein>
    <submittedName>
        <fullName evidence="2">Uncharacterized protein</fullName>
    </submittedName>
</protein>
<feature type="transmembrane region" description="Helical" evidence="1">
    <location>
        <begin position="31"/>
        <end position="50"/>
    </location>
</feature>
<dbReference type="Proteomes" id="UP000006339">
    <property type="component" value="Unassembled WGS sequence"/>
</dbReference>
<proteinExistence type="predicted"/>